<dbReference type="InterPro" id="IPR023614">
    <property type="entry name" value="Porin_dom_sf"/>
</dbReference>
<organism evidence="2 3">
    <name type="scientific">Luteimonas viscosa</name>
    <dbReference type="NCBI Taxonomy" id="1132694"/>
    <lineage>
        <taxon>Bacteria</taxon>
        <taxon>Pseudomonadati</taxon>
        <taxon>Pseudomonadota</taxon>
        <taxon>Gammaproteobacteria</taxon>
        <taxon>Lysobacterales</taxon>
        <taxon>Lysobacteraceae</taxon>
        <taxon>Luteimonas</taxon>
    </lineage>
</organism>
<dbReference type="Proteomes" id="UP000324973">
    <property type="component" value="Unassembled WGS sequence"/>
</dbReference>
<feature type="compositionally biased region" description="Low complexity" evidence="1">
    <location>
        <begin position="88"/>
        <end position="102"/>
    </location>
</feature>
<dbReference type="EMBL" id="VTFT01000001">
    <property type="protein sequence ID" value="TYT25376.1"/>
    <property type="molecule type" value="Genomic_DNA"/>
</dbReference>
<sequence>MRPGARGAIRHRRPAPHPEVHSPIRSSRVKPLLLPLTLALALVSSLPVSAQTADHADEIAALKSQLQVLQARIEALESRSTEQAAQTPGVAPAPASAAEGPGQTKVETRGGIRVASADKAFEASLGGRIHFDAYAFDRDQAATTGTSEFRRARLTLQGKAYGWDYKLEQDFAAGSNLDGLRDAYIARSALGGRFTVGHFKPYRSMEELTSSNEVLMMERPFASASGLFGGRQFQQGVGYLRAGGHYTAGFSAFNLRGASGTRNEGVGYAGRVTVAPIDTDEATLHFGGWASRENANQGSADLSASVNYAGRRGPSQAIATVSGASGDEVTAYGLEAAGSFGPVFFQGEYANASFGQPGGPDQDVVTWYLQGSWHLNGGHKPYKAGTGVFGSASAADRGLWELTTRYDSIENRDVAGLDVSSWLLGVNYYVNPALRFMFNYTRGDNGFNGDETGQYAVRTQFAF</sequence>
<protein>
    <submittedName>
        <fullName evidence="2">Porin</fullName>
    </submittedName>
</protein>
<feature type="region of interest" description="Disordered" evidence="1">
    <location>
        <begin position="1"/>
        <end position="25"/>
    </location>
</feature>
<keyword evidence="3" id="KW-1185">Reference proteome</keyword>
<proteinExistence type="predicted"/>
<comment type="caution">
    <text evidence="2">The sequence shown here is derived from an EMBL/GenBank/DDBJ whole genome shotgun (WGS) entry which is preliminary data.</text>
</comment>
<reference evidence="2 3" key="1">
    <citation type="submission" date="2019-08" db="EMBL/GenBank/DDBJ databases">
        <title>Luteimonas viscosus sp. nov., isolated from soil of a sunflower field.</title>
        <authorList>
            <person name="Jianli Z."/>
            <person name="Ying Z."/>
        </authorList>
    </citation>
    <scope>NUCLEOTIDE SEQUENCE [LARGE SCALE GENOMIC DNA]</scope>
    <source>
        <strain evidence="2 3">XBU10</strain>
    </source>
</reference>
<accession>A0A5D4XL38</accession>
<dbReference type="InterPro" id="IPR010870">
    <property type="entry name" value="Porin_O/P"/>
</dbReference>
<dbReference type="Pfam" id="PF07396">
    <property type="entry name" value="Porin_O_P"/>
    <property type="match status" value="1"/>
</dbReference>
<evidence type="ECO:0000313" key="2">
    <source>
        <dbReference type="EMBL" id="TYT25376.1"/>
    </source>
</evidence>
<evidence type="ECO:0000313" key="3">
    <source>
        <dbReference type="Proteomes" id="UP000324973"/>
    </source>
</evidence>
<dbReference type="SUPFAM" id="SSF56935">
    <property type="entry name" value="Porins"/>
    <property type="match status" value="1"/>
</dbReference>
<dbReference type="OrthoDB" id="9807854at2"/>
<gene>
    <name evidence="2" type="ORF">FZO89_03335</name>
</gene>
<dbReference type="AlphaFoldDB" id="A0A5D4XL38"/>
<dbReference type="Gene3D" id="2.40.160.10">
    <property type="entry name" value="Porin"/>
    <property type="match status" value="1"/>
</dbReference>
<feature type="region of interest" description="Disordered" evidence="1">
    <location>
        <begin position="79"/>
        <end position="110"/>
    </location>
</feature>
<name>A0A5D4XL38_9GAMM</name>
<evidence type="ECO:0000256" key="1">
    <source>
        <dbReference type="SAM" id="MobiDB-lite"/>
    </source>
</evidence>